<dbReference type="Proteomes" id="UP000604765">
    <property type="component" value="Unassembled WGS sequence"/>
</dbReference>
<proteinExistence type="predicted"/>
<comment type="caution">
    <text evidence="1">The sequence shown here is derived from an EMBL/GenBank/DDBJ whole genome shotgun (WGS) entry which is preliminary data.</text>
</comment>
<reference evidence="1 2" key="1">
    <citation type="journal article" date="2021" name="Int. J. Syst. Evol. Microbiol.">
        <title>Lentilactobacillus fungorum sp. nov., isolated from spent mushroom substrates.</title>
        <authorList>
            <person name="Tohno M."/>
            <person name="Tanizawa Y."/>
            <person name="Kojima Y."/>
            <person name="Sakamoto M."/>
            <person name="Ohkuma M."/>
            <person name="Kobayashi H."/>
        </authorList>
    </citation>
    <scope>NUCLEOTIDE SEQUENCE [LARGE SCALE GENOMIC DNA]</scope>
    <source>
        <strain evidence="1 2">YK48G</strain>
    </source>
</reference>
<name>A0ABQ3W0M2_9LACO</name>
<evidence type="ECO:0000313" key="2">
    <source>
        <dbReference type="Proteomes" id="UP000604765"/>
    </source>
</evidence>
<accession>A0ABQ3W0M2</accession>
<keyword evidence="2" id="KW-1185">Reference proteome</keyword>
<sequence length="64" mass="7314">MEKYQKTIPTRHQVKKQRQLVAHSVANAKQKPATRINGLETTVEIDSIIDVGTFPRVKRITKSE</sequence>
<dbReference type="RefSeq" id="WP_203630036.1">
    <property type="nucleotide sequence ID" value="NZ_BNJR01000012.1"/>
</dbReference>
<evidence type="ECO:0008006" key="3">
    <source>
        <dbReference type="Google" id="ProtNLM"/>
    </source>
</evidence>
<gene>
    <name evidence="1" type="ORF">YK48G_14520</name>
</gene>
<protein>
    <recommendedName>
        <fullName evidence="3">Transposase</fullName>
    </recommendedName>
</protein>
<dbReference type="EMBL" id="BNJR01000012">
    <property type="protein sequence ID" value="GHP14027.1"/>
    <property type="molecule type" value="Genomic_DNA"/>
</dbReference>
<evidence type="ECO:0000313" key="1">
    <source>
        <dbReference type="EMBL" id="GHP14027.1"/>
    </source>
</evidence>
<organism evidence="1 2">
    <name type="scientific">Lentilactobacillus fungorum</name>
    <dbReference type="NCBI Taxonomy" id="2201250"/>
    <lineage>
        <taxon>Bacteria</taxon>
        <taxon>Bacillati</taxon>
        <taxon>Bacillota</taxon>
        <taxon>Bacilli</taxon>
        <taxon>Lactobacillales</taxon>
        <taxon>Lactobacillaceae</taxon>
        <taxon>Lentilactobacillus</taxon>
    </lineage>
</organism>